<feature type="domain" description="Methyltransferase type 12" evidence="5">
    <location>
        <begin position="118"/>
        <end position="222"/>
    </location>
</feature>
<keyword evidence="3" id="KW-0808">Transferase</keyword>
<dbReference type="EMBL" id="MU806362">
    <property type="protein sequence ID" value="KAJ3835951.1"/>
    <property type="molecule type" value="Genomic_DNA"/>
</dbReference>
<dbReference type="Gene3D" id="3.40.50.150">
    <property type="entry name" value="Vaccinia Virus protein VP39"/>
    <property type="match status" value="1"/>
</dbReference>
<dbReference type="Proteomes" id="UP001163846">
    <property type="component" value="Unassembled WGS sequence"/>
</dbReference>
<evidence type="ECO:0000313" key="7">
    <source>
        <dbReference type="Proteomes" id="UP001163846"/>
    </source>
</evidence>
<evidence type="ECO:0000256" key="2">
    <source>
        <dbReference type="ARBA" id="ARBA00022603"/>
    </source>
</evidence>
<evidence type="ECO:0000256" key="4">
    <source>
        <dbReference type="SAM" id="MobiDB-lite"/>
    </source>
</evidence>
<keyword evidence="2 6" id="KW-0489">Methyltransferase</keyword>
<evidence type="ECO:0000259" key="5">
    <source>
        <dbReference type="Pfam" id="PF08242"/>
    </source>
</evidence>
<dbReference type="SUPFAM" id="SSF53335">
    <property type="entry name" value="S-adenosyl-L-methionine-dependent methyltransferases"/>
    <property type="match status" value="1"/>
</dbReference>
<comment type="similarity">
    <text evidence="1">Belongs to the methyltransferase superfamily. METL family.</text>
</comment>
<evidence type="ECO:0000313" key="6">
    <source>
        <dbReference type="EMBL" id="KAJ3835951.1"/>
    </source>
</evidence>
<feature type="region of interest" description="Disordered" evidence="4">
    <location>
        <begin position="288"/>
        <end position="392"/>
    </location>
</feature>
<name>A0AA38UB88_9AGAR</name>
<keyword evidence="7" id="KW-1185">Reference proteome</keyword>
<accession>A0AA38UB88</accession>
<dbReference type="InterPro" id="IPR013217">
    <property type="entry name" value="Methyltransf_12"/>
</dbReference>
<dbReference type="InterPro" id="IPR029063">
    <property type="entry name" value="SAM-dependent_MTases_sf"/>
</dbReference>
<reference evidence="6" key="1">
    <citation type="submission" date="2022-08" db="EMBL/GenBank/DDBJ databases">
        <authorList>
            <consortium name="DOE Joint Genome Institute"/>
            <person name="Min B."/>
            <person name="Riley R."/>
            <person name="Sierra-Patev S."/>
            <person name="Naranjo-Ortiz M."/>
            <person name="Looney B."/>
            <person name="Konkel Z."/>
            <person name="Slot J.C."/>
            <person name="Sakamoto Y."/>
            <person name="Steenwyk J.L."/>
            <person name="Rokas A."/>
            <person name="Carro J."/>
            <person name="Camarero S."/>
            <person name="Ferreira P."/>
            <person name="Molpeceres G."/>
            <person name="Ruiz-Duenas F.J."/>
            <person name="Serrano A."/>
            <person name="Henrissat B."/>
            <person name="Drula E."/>
            <person name="Hughes K.W."/>
            <person name="Mata J.L."/>
            <person name="Ishikawa N.K."/>
            <person name="Vargas-Isla R."/>
            <person name="Ushijima S."/>
            <person name="Smith C.A."/>
            <person name="Ahrendt S."/>
            <person name="Andreopoulos W."/>
            <person name="He G."/>
            <person name="Labutti K."/>
            <person name="Lipzen A."/>
            <person name="Ng V."/>
            <person name="Sandor L."/>
            <person name="Barry K."/>
            <person name="Martinez A.T."/>
            <person name="Xiao Y."/>
            <person name="Gibbons J.G."/>
            <person name="Terashima K."/>
            <person name="Hibbett D.S."/>
            <person name="Grigoriev I.V."/>
        </authorList>
    </citation>
    <scope>NUCLEOTIDE SEQUENCE</scope>
    <source>
        <strain evidence="6">TFB9207</strain>
    </source>
</reference>
<protein>
    <submittedName>
        <fullName evidence="6">Methyltransferase</fullName>
    </submittedName>
</protein>
<comment type="caution">
    <text evidence="6">The sequence shown here is derived from an EMBL/GenBank/DDBJ whole genome shotgun (WGS) entry which is preliminary data.</text>
</comment>
<evidence type="ECO:0000256" key="1">
    <source>
        <dbReference type="ARBA" id="ARBA00009725"/>
    </source>
</evidence>
<dbReference type="PANTHER" id="PTHR22809">
    <property type="entry name" value="METHYLTRANSFERASE-RELATED"/>
    <property type="match status" value="1"/>
</dbReference>
<dbReference type="GO" id="GO:0052735">
    <property type="term" value="F:tRNA (cytidine-3-)-methyltransferase activity"/>
    <property type="evidence" value="ECO:0007669"/>
    <property type="project" value="TreeGrafter"/>
</dbReference>
<dbReference type="Pfam" id="PF08242">
    <property type="entry name" value="Methyltransf_12"/>
    <property type="match status" value="1"/>
</dbReference>
<dbReference type="GO" id="GO:0032259">
    <property type="term" value="P:methylation"/>
    <property type="evidence" value="ECO:0007669"/>
    <property type="project" value="UniProtKB-KW"/>
</dbReference>
<dbReference type="CDD" id="cd02440">
    <property type="entry name" value="AdoMet_MTases"/>
    <property type="match status" value="1"/>
</dbReference>
<sequence length="442" mass="49306">MQSPKTTSSVHDVNSIDPPFGSRFLVDPSLTFTQNAWDHVPPPTDQEATIAASLARQRAAVVSAEETQKLNAKPAKYWDNFYKNNEANFFKNRKWLHNEFPDLVAAAEPAAGLLKIAEFGCGAGNSIFPVLSANKNPLLELYAYDYSSHAVKLVQHNPLYTSPPCGSIHSAVWDLTSTNDTLPPGLSPGSVDIVILVFVLSALHPDEWASAIRNVHRVLKPGTGRVLFRDYGRYDLTQLRFKTGRMMGDNLYKRGDGTRVYFFELDELSLLFTGKRLSAEERNHANSGANLTQLIDDDDGDPGENSITVPPTKEIDQALSVPSSSESLDTITSSSSTTIQRLHPPLPADDSRSFEDPEPIRPSLETHPEIHPNLLDPSFPFSRSSGQRRDANDLDLDDQQCTLRQHPLFTIVNLGVDRRLIVNRKRQLKMYRVWMQGIFQSV</sequence>
<gene>
    <name evidence="6" type="ORF">F5878DRAFT_718608</name>
</gene>
<proteinExistence type="inferred from homology"/>
<organism evidence="6 7">
    <name type="scientific">Lentinula raphanica</name>
    <dbReference type="NCBI Taxonomy" id="153919"/>
    <lineage>
        <taxon>Eukaryota</taxon>
        <taxon>Fungi</taxon>
        <taxon>Dikarya</taxon>
        <taxon>Basidiomycota</taxon>
        <taxon>Agaricomycotina</taxon>
        <taxon>Agaricomycetes</taxon>
        <taxon>Agaricomycetidae</taxon>
        <taxon>Agaricales</taxon>
        <taxon>Marasmiineae</taxon>
        <taxon>Omphalotaceae</taxon>
        <taxon>Lentinula</taxon>
    </lineage>
</organism>
<feature type="compositionally biased region" description="Low complexity" evidence="4">
    <location>
        <begin position="323"/>
        <end position="338"/>
    </location>
</feature>
<feature type="compositionally biased region" description="Basic and acidic residues" evidence="4">
    <location>
        <begin position="349"/>
        <end position="370"/>
    </location>
</feature>
<dbReference type="PANTHER" id="PTHR22809:SF11">
    <property type="entry name" value="TRNA N(3)-METHYLCYTIDINE METHYLTRANSFERASE METTL2"/>
    <property type="match status" value="1"/>
</dbReference>
<dbReference type="PIRSF" id="PIRSF037755">
    <property type="entry name" value="Mettl2_prd"/>
    <property type="match status" value="1"/>
</dbReference>
<evidence type="ECO:0000256" key="3">
    <source>
        <dbReference type="ARBA" id="ARBA00022679"/>
    </source>
</evidence>
<dbReference type="AlphaFoldDB" id="A0AA38UB88"/>
<dbReference type="InterPro" id="IPR026113">
    <property type="entry name" value="METTL2/6/8-like"/>
</dbReference>